<sequence>MEIASLILSLAALLVIGFLFFKTKTQNSNSQLIESFRNQVTLQIGQINEQVAKLYSDNQSILQKVNTDLTQTLQNVDKNVNSRLDNAAKVISDVHRKLGEVHETTKRVQEIGKDISSLQDILRAPKIRGGMGELFLGDLLKQVLPPSRYQEQYRFKSGEKVDAVIFLQKQMVPIDSKFPLENFNRVIQAQDEAQKITFKKQFTRDVKKHIDDIKKKYILPDEGTFDFALMYILAENVYYEIIIKDENLEDDKTIFKYALDNRVIPVSPNSFYGYLQTILLGLRGMRVEEKAQEILKNLSRLEGDFERVMNDFSTMGTHLKNTFSKFEDTEKRLLKFNDKLGSLEEKVELPPQTAALGQISP</sequence>
<dbReference type="GO" id="GO:0006310">
    <property type="term" value="P:DNA recombination"/>
    <property type="evidence" value="ECO:0007669"/>
    <property type="project" value="UniProtKB-KW"/>
</dbReference>
<organism evidence="6 7">
    <name type="scientific">Candidatus Saganbacteria bacterium</name>
    <dbReference type="NCBI Taxonomy" id="2575572"/>
    <lineage>
        <taxon>Bacteria</taxon>
        <taxon>Bacillati</taxon>
        <taxon>Saganbacteria</taxon>
    </lineage>
</organism>
<protein>
    <recommendedName>
        <fullName evidence="8">DNA recombination protein RmuC</fullName>
    </recommendedName>
</protein>
<evidence type="ECO:0008006" key="8">
    <source>
        <dbReference type="Google" id="ProtNLM"/>
    </source>
</evidence>
<reference evidence="6 7" key="1">
    <citation type="submission" date="2019-12" db="EMBL/GenBank/DDBJ databases">
        <authorList>
            <person name="Wolfe R."/>
            <person name="Danczak R."/>
            <person name="Wilkins M."/>
        </authorList>
    </citation>
    <scope>NUCLEOTIDE SEQUENCE [LARGE SCALE GENOMIC DNA]</scope>
    <source>
        <strain evidence="6">X2_MaxBin.013</strain>
    </source>
</reference>
<evidence type="ECO:0000313" key="7">
    <source>
        <dbReference type="Proteomes" id="UP000488506"/>
    </source>
</evidence>
<dbReference type="Pfam" id="PF02646">
    <property type="entry name" value="RmuC"/>
    <property type="match status" value="1"/>
</dbReference>
<gene>
    <name evidence="6" type="ORF">FD145_883</name>
</gene>
<proteinExistence type="inferred from homology"/>
<accession>A0A833L0X5</accession>
<evidence type="ECO:0000256" key="3">
    <source>
        <dbReference type="ARBA" id="ARBA00023054"/>
    </source>
</evidence>
<feature type="coiled-coil region" evidence="5">
    <location>
        <begin position="291"/>
        <end position="346"/>
    </location>
</feature>
<comment type="similarity">
    <text evidence="2">Belongs to the RmuC family.</text>
</comment>
<evidence type="ECO:0000313" key="6">
    <source>
        <dbReference type="EMBL" id="KAF0134127.1"/>
    </source>
</evidence>
<dbReference type="InterPro" id="IPR003798">
    <property type="entry name" value="DNA_recombination_RmuC"/>
</dbReference>
<evidence type="ECO:0000256" key="4">
    <source>
        <dbReference type="ARBA" id="ARBA00023172"/>
    </source>
</evidence>
<dbReference type="PANTHER" id="PTHR30563:SF0">
    <property type="entry name" value="DNA RECOMBINATION PROTEIN RMUC"/>
    <property type="match status" value="1"/>
</dbReference>
<keyword evidence="4" id="KW-0233">DNA recombination</keyword>
<evidence type="ECO:0000256" key="1">
    <source>
        <dbReference type="ARBA" id="ARBA00003416"/>
    </source>
</evidence>
<evidence type="ECO:0000256" key="5">
    <source>
        <dbReference type="SAM" id="Coils"/>
    </source>
</evidence>
<dbReference type="Proteomes" id="UP000488506">
    <property type="component" value="Unassembled WGS sequence"/>
</dbReference>
<name>A0A833L0X5_UNCSA</name>
<dbReference type="EMBL" id="WPAF01000012">
    <property type="protein sequence ID" value="KAF0134127.1"/>
    <property type="molecule type" value="Genomic_DNA"/>
</dbReference>
<evidence type="ECO:0000256" key="2">
    <source>
        <dbReference type="ARBA" id="ARBA00009840"/>
    </source>
</evidence>
<comment type="caution">
    <text evidence="6">The sequence shown here is derived from an EMBL/GenBank/DDBJ whole genome shotgun (WGS) entry which is preliminary data.</text>
</comment>
<keyword evidence="3 5" id="KW-0175">Coiled coil</keyword>
<dbReference type="PANTHER" id="PTHR30563">
    <property type="entry name" value="DNA RECOMBINATION PROTEIN RMUC"/>
    <property type="match status" value="1"/>
</dbReference>
<dbReference type="AlphaFoldDB" id="A0A833L0X5"/>
<comment type="function">
    <text evidence="1">Involved in DNA recombination.</text>
</comment>